<protein>
    <submittedName>
        <fullName evidence="2">Uncharacterized protein</fullName>
    </submittedName>
</protein>
<evidence type="ECO:0000256" key="1">
    <source>
        <dbReference type="SAM" id="MobiDB-lite"/>
    </source>
</evidence>
<name>A0A8X6VET3_TRICX</name>
<dbReference type="Proteomes" id="UP000887159">
    <property type="component" value="Unassembled WGS sequence"/>
</dbReference>
<feature type="region of interest" description="Disordered" evidence="1">
    <location>
        <begin position="72"/>
        <end position="121"/>
    </location>
</feature>
<dbReference type="EMBL" id="BMAU01021250">
    <property type="protein sequence ID" value="GFY05273.1"/>
    <property type="molecule type" value="Genomic_DNA"/>
</dbReference>
<feature type="compositionally biased region" description="Polar residues" evidence="1">
    <location>
        <begin position="90"/>
        <end position="102"/>
    </location>
</feature>
<comment type="caution">
    <text evidence="2">The sequence shown here is derived from an EMBL/GenBank/DDBJ whole genome shotgun (WGS) entry which is preliminary data.</text>
</comment>
<keyword evidence="3" id="KW-1185">Reference proteome</keyword>
<evidence type="ECO:0000313" key="3">
    <source>
        <dbReference type="Proteomes" id="UP000887159"/>
    </source>
</evidence>
<reference evidence="2" key="1">
    <citation type="submission" date="2020-08" db="EMBL/GenBank/DDBJ databases">
        <title>Multicomponent nature underlies the extraordinary mechanical properties of spider dragline silk.</title>
        <authorList>
            <person name="Kono N."/>
            <person name="Nakamura H."/>
            <person name="Mori M."/>
            <person name="Yoshida Y."/>
            <person name="Ohtoshi R."/>
            <person name="Malay A.D."/>
            <person name="Moran D.A.P."/>
            <person name="Tomita M."/>
            <person name="Numata K."/>
            <person name="Arakawa K."/>
        </authorList>
    </citation>
    <scope>NUCLEOTIDE SEQUENCE</scope>
</reference>
<gene>
    <name evidence="2" type="primary">NCL1_42224</name>
    <name evidence="2" type="ORF">TNCV_2207191</name>
</gene>
<organism evidence="2 3">
    <name type="scientific">Trichonephila clavipes</name>
    <name type="common">Golden silk orbweaver</name>
    <name type="synonym">Nephila clavipes</name>
    <dbReference type="NCBI Taxonomy" id="2585209"/>
    <lineage>
        <taxon>Eukaryota</taxon>
        <taxon>Metazoa</taxon>
        <taxon>Ecdysozoa</taxon>
        <taxon>Arthropoda</taxon>
        <taxon>Chelicerata</taxon>
        <taxon>Arachnida</taxon>
        <taxon>Araneae</taxon>
        <taxon>Araneomorphae</taxon>
        <taxon>Entelegynae</taxon>
        <taxon>Araneoidea</taxon>
        <taxon>Nephilidae</taxon>
        <taxon>Trichonephila</taxon>
    </lineage>
</organism>
<proteinExistence type="predicted"/>
<accession>A0A8X6VET3</accession>
<dbReference type="AlphaFoldDB" id="A0A8X6VET3"/>
<feature type="compositionally biased region" description="Low complexity" evidence="1">
    <location>
        <begin position="72"/>
        <end position="89"/>
    </location>
</feature>
<evidence type="ECO:0000313" key="2">
    <source>
        <dbReference type="EMBL" id="GFY05273.1"/>
    </source>
</evidence>
<sequence>MTGTLPPLLDSVVGGGTPGRSCSRAYGSNAAVPGRGVISEPDLLCTSEAEILDGFSDQGVTQLLQPLLSVPQPNASPSIPSVSTSSSITQANLLPSTSSIKPTTKIESRLPEPISASVAAPDDSLNTSASYLSIKTCAVPTTSNEFATLSTEVQPSLP</sequence>